<proteinExistence type="predicted"/>
<name>A0A840G9S6_RHOTE</name>
<evidence type="ECO:0000256" key="2">
    <source>
        <dbReference type="ARBA" id="ARBA00022803"/>
    </source>
</evidence>
<dbReference type="RefSeq" id="WP_153116487.1">
    <property type="nucleotide sequence ID" value="NZ_JACIGE010000006.1"/>
</dbReference>
<dbReference type="SUPFAM" id="SSF48452">
    <property type="entry name" value="TPR-like"/>
    <property type="match status" value="1"/>
</dbReference>
<dbReference type="InterPro" id="IPR011990">
    <property type="entry name" value="TPR-like_helical_dom_sf"/>
</dbReference>
<evidence type="ECO:0000313" key="4">
    <source>
        <dbReference type="EMBL" id="MBB4247650.1"/>
    </source>
</evidence>
<sequence>MTDRLAQRQRAALRLPPSPASVRSRASYRGVLALVAAFAAFLPGVALAQGATQATSEQVTQGGVGDPRTRAKLHTELGSLYFQDGNMAVALEELRIAIAADASYAPAFNVRGLVHVYLREIALAEDDFKEALRLASNDPEINNNYGWFLCQTGREKEAISFFMRALQNPLYQTPERAWLNAGQCSLKAGDIASADDYFQKSLRFSPNNAQALLQLASISYLRGDFSGAQTRLGELLRRVEPNAEALWLALRIERRLGDRAAEASYASQLRRRFPASPEFQKLSKGEYE</sequence>
<dbReference type="PANTHER" id="PTHR44858">
    <property type="entry name" value="TETRATRICOPEPTIDE REPEAT PROTEIN 6"/>
    <property type="match status" value="1"/>
</dbReference>
<dbReference type="EMBL" id="JACIGE010000006">
    <property type="protein sequence ID" value="MBB4247650.1"/>
    <property type="molecule type" value="Genomic_DNA"/>
</dbReference>
<keyword evidence="2 3" id="KW-0802">TPR repeat</keyword>
<dbReference type="Pfam" id="PF13432">
    <property type="entry name" value="TPR_16"/>
    <property type="match status" value="1"/>
</dbReference>
<keyword evidence="1" id="KW-0677">Repeat</keyword>
<dbReference type="OrthoDB" id="9814042at2"/>
<keyword evidence="5" id="KW-1185">Reference proteome</keyword>
<feature type="repeat" description="TPR" evidence="3">
    <location>
        <begin position="71"/>
        <end position="104"/>
    </location>
</feature>
<dbReference type="PANTHER" id="PTHR44858:SF1">
    <property type="entry name" value="UDP-N-ACETYLGLUCOSAMINE--PEPTIDE N-ACETYLGLUCOSAMINYLTRANSFERASE SPINDLY-RELATED"/>
    <property type="match status" value="1"/>
</dbReference>
<dbReference type="Proteomes" id="UP000587070">
    <property type="component" value="Unassembled WGS sequence"/>
</dbReference>
<dbReference type="InterPro" id="IPR050498">
    <property type="entry name" value="Ycf3"/>
</dbReference>
<evidence type="ECO:0000256" key="1">
    <source>
        <dbReference type="ARBA" id="ARBA00022737"/>
    </source>
</evidence>
<comment type="caution">
    <text evidence="4">The sequence shown here is derived from an EMBL/GenBank/DDBJ whole genome shotgun (WGS) entry which is preliminary data.</text>
</comment>
<dbReference type="Gene3D" id="1.25.40.10">
    <property type="entry name" value="Tetratricopeptide repeat domain"/>
    <property type="match status" value="1"/>
</dbReference>
<gene>
    <name evidence="4" type="ORF">GGD90_002024</name>
</gene>
<accession>A0A840G9S6</accession>
<dbReference type="InterPro" id="IPR019734">
    <property type="entry name" value="TPR_rpt"/>
</dbReference>
<dbReference type="Pfam" id="PF14559">
    <property type="entry name" value="TPR_19"/>
    <property type="match status" value="1"/>
</dbReference>
<organism evidence="4 5">
    <name type="scientific">Rhodocyclus tenuis</name>
    <name type="common">Rhodospirillum tenue</name>
    <dbReference type="NCBI Taxonomy" id="1066"/>
    <lineage>
        <taxon>Bacteria</taxon>
        <taxon>Pseudomonadati</taxon>
        <taxon>Pseudomonadota</taxon>
        <taxon>Betaproteobacteria</taxon>
        <taxon>Rhodocyclales</taxon>
        <taxon>Rhodocyclaceae</taxon>
        <taxon>Rhodocyclus</taxon>
    </lineage>
</organism>
<feature type="repeat" description="TPR" evidence="3">
    <location>
        <begin position="175"/>
        <end position="208"/>
    </location>
</feature>
<reference evidence="4 5" key="1">
    <citation type="submission" date="2020-08" db="EMBL/GenBank/DDBJ databases">
        <title>Genome sequencing of Purple Non-Sulfur Bacteria from various extreme environments.</title>
        <authorList>
            <person name="Mayer M."/>
        </authorList>
    </citation>
    <scope>NUCLEOTIDE SEQUENCE [LARGE SCALE GENOMIC DNA]</scope>
    <source>
        <strain evidence="4 5">2761</strain>
    </source>
</reference>
<dbReference type="PROSITE" id="PS50005">
    <property type="entry name" value="TPR"/>
    <property type="match status" value="2"/>
</dbReference>
<dbReference type="NCBIfam" id="TIGR02521">
    <property type="entry name" value="type_IV_pilW"/>
    <property type="match status" value="1"/>
</dbReference>
<evidence type="ECO:0000313" key="5">
    <source>
        <dbReference type="Proteomes" id="UP000587070"/>
    </source>
</evidence>
<dbReference type="AlphaFoldDB" id="A0A840G9S6"/>
<evidence type="ECO:0000256" key="3">
    <source>
        <dbReference type="PROSITE-ProRule" id="PRU00339"/>
    </source>
</evidence>
<protein>
    <submittedName>
        <fullName evidence="4">Type IV pilus assembly protein PilF</fullName>
    </submittedName>
</protein>
<dbReference type="SMART" id="SM00028">
    <property type="entry name" value="TPR"/>
    <property type="match status" value="4"/>
</dbReference>
<dbReference type="InterPro" id="IPR013360">
    <property type="entry name" value="Pilus_4_PilW"/>
</dbReference>